<dbReference type="Proteomes" id="UP000633205">
    <property type="component" value="Unassembled WGS sequence"/>
</dbReference>
<dbReference type="EMBL" id="BMHO01000001">
    <property type="protein sequence ID" value="GGD43105.1"/>
    <property type="molecule type" value="Genomic_DNA"/>
</dbReference>
<evidence type="ECO:0000313" key="2">
    <source>
        <dbReference type="Proteomes" id="UP000633205"/>
    </source>
</evidence>
<evidence type="ECO:0000313" key="1">
    <source>
        <dbReference type="EMBL" id="GGD43105.1"/>
    </source>
</evidence>
<comment type="caution">
    <text evidence="1">The sequence shown here is derived from an EMBL/GenBank/DDBJ whole genome shotgun (WGS) entry which is preliminary data.</text>
</comment>
<reference evidence="1" key="2">
    <citation type="submission" date="2020-09" db="EMBL/GenBank/DDBJ databases">
        <authorList>
            <person name="Sun Q."/>
            <person name="Zhou Y."/>
        </authorList>
    </citation>
    <scope>NUCLEOTIDE SEQUENCE</scope>
    <source>
        <strain evidence="1">CGMCC 1.15152</strain>
    </source>
</reference>
<proteinExistence type="predicted"/>
<sequence>MTAPVSNVIPGDSDRKLIAMLARALVEDFPSETPLHAVFLAAGEDATGQNETIRTFASRLTHAYY</sequence>
<keyword evidence="2" id="KW-1185">Reference proteome</keyword>
<organism evidence="1 2">
    <name type="scientific">Microbacterium faecale</name>
    <dbReference type="NCBI Taxonomy" id="1804630"/>
    <lineage>
        <taxon>Bacteria</taxon>
        <taxon>Bacillati</taxon>
        <taxon>Actinomycetota</taxon>
        <taxon>Actinomycetes</taxon>
        <taxon>Micrococcales</taxon>
        <taxon>Microbacteriaceae</taxon>
        <taxon>Microbacterium</taxon>
    </lineage>
</organism>
<dbReference type="RefSeq" id="WP_188712547.1">
    <property type="nucleotide sequence ID" value="NZ_BMHO01000001.1"/>
</dbReference>
<gene>
    <name evidence="1" type="ORF">GCM10010915_25290</name>
</gene>
<accession>A0A916YG10</accession>
<dbReference type="AlphaFoldDB" id="A0A916YG10"/>
<protein>
    <submittedName>
        <fullName evidence="1">Uncharacterized protein</fullName>
    </submittedName>
</protein>
<name>A0A916YG10_9MICO</name>
<reference evidence="1" key="1">
    <citation type="journal article" date="2014" name="Int. J. Syst. Evol. Microbiol.">
        <title>Complete genome sequence of Corynebacterium casei LMG S-19264T (=DSM 44701T), isolated from a smear-ripened cheese.</title>
        <authorList>
            <consortium name="US DOE Joint Genome Institute (JGI-PGF)"/>
            <person name="Walter F."/>
            <person name="Albersmeier A."/>
            <person name="Kalinowski J."/>
            <person name="Ruckert C."/>
        </authorList>
    </citation>
    <scope>NUCLEOTIDE SEQUENCE</scope>
    <source>
        <strain evidence="1">CGMCC 1.15152</strain>
    </source>
</reference>